<dbReference type="SMART" id="SM00421">
    <property type="entry name" value="HTH_LUXR"/>
    <property type="match status" value="1"/>
</dbReference>
<dbReference type="PROSITE" id="PS50043">
    <property type="entry name" value="HTH_LUXR_2"/>
    <property type="match status" value="1"/>
</dbReference>
<keyword evidence="9" id="KW-1185">Reference proteome</keyword>
<feature type="modified residue" description="4-aspartylphosphate" evidence="5">
    <location>
        <position position="57"/>
    </location>
</feature>
<dbReference type="PROSITE" id="PS00622">
    <property type="entry name" value="HTH_LUXR_1"/>
    <property type="match status" value="1"/>
</dbReference>
<accession>A0A1Y1SFZ0</accession>
<dbReference type="RefSeq" id="WP_083558919.1">
    <property type="nucleotide sequence ID" value="NZ_AQQV01000001.1"/>
</dbReference>
<evidence type="ECO:0000256" key="5">
    <source>
        <dbReference type="PROSITE-ProRule" id="PRU00169"/>
    </source>
</evidence>
<evidence type="ECO:0000313" key="9">
    <source>
        <dbReference type="Proteomes" id="UP000192342"/>
    </source>
</evidence>
<dbReference type="SUPFAM" id="SSF46894">
    <property type="entry name" value="C-terminal effector domain of the bipartite response regulators"/>
    <property type="match status" value="1"/>
</dbReference>
<feature type="domain" description="Response regulatory" evidence="7">
    <location>
        <begin position="6"/>
        <end position="122"/>
    </location>
</feature>
<gene>
    <name evidence="8" type="ORF">ATO7_00260</name>
</gene>
<evidence type="ECO:0000259" key="7">
    <source>
        <dbReference type="PROSITE" id="PS50110"/>
    </source>
</evidence>
<keyword evidence="4" id="KW-0804">Transcription</keyword>
<evidence type="ECO:0000259" key="6">
    <source>
        <dbReference type="PROSITE" id="PS50043"/>
    </source>
</evidence>
<dbReference type="InterPro" id="IPR016032">
    <property type="entry name" value="Sig_transdc_resp-reg_C-effctor"/>
</dbReference>
<dbReference type="GO" id="GO:0006355">
    <property type="term" value="P:regulation of DNA-templated transcription"/>
    <property type="evidence" value="ECO:0007669"/>
    <property type="project" value="InterPro"/>
</dbReference>
<evidence type="ECO:0000256" key="2">
    <source>
        <dbReference type="ARBA" id="ARBA00023015"/>
    </source>
</evidence>
<dbReference type="InterPro" id="IPR001789">
    <property type="entry name" value="Sig_transdc_resp-reg_receiver"/>
</dbReference>
<dbReference type="Proteomes" id="UP000192342">
    <property type="component" value="Unassembled WGS sequence"/>
</dbReference>
<dbReference type="OrthoDB" id="9796655at2"/>
<dbReference type="PANTHER" id="PTHR43214">
    <property type="entry name" value="TWO-COMPONENT RESPONSE REGULATOR"/>
    <property type="match status" value="1"/>
</dbReference>
<keyword evidence="1 5" id="KW-0597">Phosphoprotein</keyword>
<keyword evidence="3" id="KW-0238">DNA-binding</keyword>
<proteinExistence type="predicted"/>
<evidence type="ECO:0000256" key="3">
    <source>
        <dbReference type="ARBA" id="ARBA00023125"/>
    </source>
</evidence>
<dbReference type="Gene3D" id="3.40.50.2300">
    <property type="match status" value="1"/>
</dbReference>
<comment type="caution">
    <text evidence="8">The sequence shown here is derived from an EMBL/GenBank/DDBJ whole genome shotgun (WGS) entry which is preliminary data.</text>
</comment>
<feature type="domain" description="HTH luxR-type" evidence="6">
    <location>
        <begin position="147"/>
        <end position="212"/>
    </location>
</feature>
<dbReference type="EMBL" id="AQQV01000001">
    <property type="protein sequence ID" value="ORE88261.1"/>
    <property type="molecule type" value="Genomic_DNA"/>
</dbReference>
<dbReference type="SUPFAM" id="SSF52172">
    <property type="entry name" value="CheY-like"/>
    <property type="match status" value="1"/>
</dbReference>
<evidence type="ECO:0000256" key="4">
    <source>
        <dbReference type="ARBA" id="ARBA00023163"/>
    </source>
</evidence>
<dbReference type="PANTHER" id="PTHR43214:SF41">
    <property type="entry name" value="NITRATE_NITRITE RESPONSE REGULATOR PROTEIN NARP"/>
    <property type="match status" value="1"/>
</dbReference>
<dbReference type="PROSITE" id="PS50110">
    <property type="entry name" value="RESPONSE_REGULATORY"/>
    <property type="match status" value="1"/>
</dbReference>
<dbReference type="InterPro" id="IPR058245">
    <property type="entry name" value="NreC/VraR/RcsB-like_REC"/>
</dbReference>
<reference evidence="8 9" key="1">
    <citation type="submission" date="2013-04" db="EMBL/GenBank/DDBJ databases">
        <title>Oceanococcus atlanticus 22II-S10r2 Genome Sequencing.</title>
        <authorList>
            <person name="Lai Q."/>
            <person name="Li G."/>
            <person name="Shao Z."/>
        </authorList>
    </citation>
    <scope>NUCLEOTIDE SEQUENCE [LARGE SCALE GENOMIC DNA]</scope>
    <source>
        <strain evidence="8 9">22II-S10r2</strain>
    </source>
</reference>
<dbReference type="AlphaFoldDB" id="A0A1Y1SFZ0"/>
<dbReference type="PRINTS" id="PR00038">
    <property type="entry name" value="HTHLUXR"/>
</dbReference>
<dbReference type="GO" id="GO:0000160">
    <property type="term" value="P:phosphorelay signal transduction system"/>
    <property type="evidence" value="ECO:0007669"/>
    <property type="project" value="InterPro"/>
</dbReference>
<dbReference type="STRING" id="1317117.ATO7_00260"/>
<dbReference type="Pfam" id="PF00072">
    <property type="entry name" value="Response_reg"/>
    <property type="match status" value="1"/>
</dbReference>
<evidence type="ECO:0000256" key="1">
    <source>
        <dbReference type="ARBA" id="ARBA00022553"/>
    </source>
</evidence>
<dbReference type="CDD" id="cd06170">
    <property type="entry name" value="LuxR_C_like"/>
    <property type="match status" value="1"/>
</dbReference>
<organism evidence="8 9">
    <name type="scientific">Oceanococcus atlanticus</name>
    <dbReference type="NCBI Taxonomy" id="1317117"/>
    <lineage>
        <taxon>Bacteria</taxon>
        <taxon>Pseudomonadati</taxon>
        <taxon>Pseudomonadota</taxon>
        <taxon>Gammaproteobacteria</taxon>
        <taxon>Chromatiales</taxon>
        <taxon>Oceanococcaceae</taxon>
        <taxon>Oceanococcus</taxon>
    </lineage>
</organism>
<dbReference type="CDD" id="cd17535">
    <property type="entry name" value="REC_NarL-like"/>
    <property type="match status" value="1"/>
</dbReference>
<dbReference type="InterPro" id="IPR000792">
    <property type="entry name" value="Tscrpt_reg_LuxR_C"/>
</dbReference>
<dbReference type="GO" id="GO:0003677">
    <property type="term" value="F:DNA binding"/>
    <property type="evidence" value="ECO:0007669"/>
    <property type="project" value="UniProtKB-KW"/>
</dbReference>
<keyword evidence="2" id="KW-0805">Transcription regulation</keyword>
<dbReference type="SMART" id="SM00448">
    <property type="entry name" value="REC"/>
    <property type="match status" value="1"/>
</dbReference>
<dbReference type="Pfam" id="PF00196">
    <property type="entry name" value="GerE"/>
    <property type="match status" value="1"/>
</dbReference>
<dbReference type="InterPro" id="IPR039420">
    <property type="entry name" value="WalR-like"/>
</dbReference>
<sequence>MSTSLNLIVVEDDPRMRDRFARSFDTDGRIKVLAWASTAREALTALDTHRPDVLLVDLGLPDTSGIHVIEHGHRHHPRCDIMVVSVFGDERSVLASIEAGATGYLLKDDSEEDFVARIFELRAGGSPITPIIARRILQRFQSSTPEQSGPSQPLSEREQEVLNLLARGFAYQEIARLLDVSPHTVGTYVKRLYEKLQVHSRGEAVFEGQRMGLLQR</sequence>
<dbReference type="InterPro" id="IPR011006">
    <property type="entry name" value="CheY-like_superfamily"/>
</dbReference>
<name>A0A1Y1SFZ0_9GAMM</name>
<evidence type="ECO:0000313" key="8">
    <source>
        <dbReference type="EMBL" id="ORE88261.1"/>
    </source>
</evidence>
<protein>
    <submittedName>
        <fullName evidence="8">NarL family response regulator</fullName>
    </submittedName>
</protein>